<dbReference type="EMBL" id="MZMZ02003016">
    <property type="protein sequence ID" value="RQM23166.1"/>
    <property type="molecule type" value="Genomic_DNA"/>
</dbReference>
<sequence length="488" mass="54379">MKATRWWKERENVADYNDFNQKSVSGLGNSTHKVALLKAVSGRGHKTAPWVLQTHDDLYLEFRRLKALGVKFSASLLRLVAKDVIRQSDSAYNSAYIDQKDQKPIMEKITPLWIQMFMRYNIVYRSQTGGKLLVSPQKLDHIKRSVAYHLGVLHRGFESGQYDANKMRNMDETHFVINCDNGTTLGMRGDTEVKYADVVSGGESMTMMVTITGGPQARVVAPMMIFMNKNRSYPIQGVPDTISGASYRTDLWVDNCGGHNASQELDRALAETNTAIHFYPPCATDLVQPADSFVISKIKDEWTRRWDIKKLELIQHNEWSNNVRADGGWSGKLKNPGKTYFLQLAADCVRAVNSMRDNAGLTYARKAMIRCGLSLDVTGFCYSPSNNRQVLPWIDAAQAAAAGVAVKGYFLPQVVFSPFYMESCIMVYDKTMLSRCDYINRTAVGGLYPASCVKAATPTLAFAADLKDAASCKEYAVVGGKLACKVNI</sequence>
<keyword evidence="3" id="KW-1185">Reference proteome</keyword>
<dbReference type="Proteomes" id="UP000284702">
    <property type="component" value="Unassembled WGS sequence"/>
</dbReference>
<evidence type="ECO:0000259" key="1">
    <source>
        <dbReference type="Pfam" id="PF03184"/>
    </source>
</evidence>
<organism evidence="2 3">
    <name type="scientific">Aphanomyces astaci</name>
    <name type="common">Crayfish plague agent</name>
    <dbReference type="NCBI Taxonomy" id="112090"/>
    <lineage>
        <taxon>Eukaryota</taxon>
        <taxon>Sar</taxon>
        <taxon>Stramenopiles</taxon>
        <taxon>Oomycota</taxon>
        <taxon>Saprolegniomycetes</taxon>
        <taxon>Saprolegniales</taxon>
        <taxon>Verrucalvaceae</taxon>
        <taxon>Aphanomyces</taxon>
    </lineage>
</organism>
<gene>
    <name evidence="2" type="ORF">B5M09_010683</name>
</gene>
<evidence type="ECO:0000313" key="2">
    <source>
        <dbReference type="EMBL" id="RQM23166.1"/>
    </source>
</evidence>
<proteinExistence type="predicted"/>
<reference evidence="2" key="1">
    <citation type="submission" date="2018-07" db="EMBL/GenBank/DDBJ databases">
        <title>Annotation of Aphanomyces astaci genome assembly.</title>
        <authorList>
            <person name="Studholme D.J."/>
        </authorList>
    </citation>
    <scope>NUCLEOTIDE SEQUENCE [LARGE SCALE GENOMIC DNA]</scope>
    <source>
        <strain evidence="2">Pc</strain>
    </source>
</reference>
<accession>A0A425D1M1</accession>
<name>A0A425D1M1_APHAT</name>
<evidence type="ECO:0000313" key="3">
    <source>
        <dbReference type="Proteomes" id="UP000284702"/>
    </source>
</evidence>
<dbReference type="VEuPathDB" id="FungiDB:H257_13451"/>
<feature type="domain" description="DDE-1" evidence="1">
    <location>
        <begin position="251"/>
        <end position="318"/>
    </location>
</feature>
<dbReference type="InterPro" id="IPR004875">
    <property type="entry name" value="DDE_SF_endonuclease_dom"/>
</dbReference>
<dbReference type="Pfam" id="PF03184">
    <property type="entry name" value="DDE_1"/>
    <property type="match status" value="1"/>
</dbReference>
<dbReference type="GO" id="GO:0003676">
    <property type="term" value="F:nucleic acid binding"/>
    <property type="evidence" value="ECO:0007669"/>
    <property type="project" value="InterPro"/>
</dbReference>
<dbReference type="VEuPathDB" id="FungiDB:H257_06198"/>
<protein>
    <recommendedName>
        <fullName evidence="1">DDE-1 domain-containing protein</fullName>
    </recommendedName>
</protein>
<comment type="caution">
    <text evidence="2">The sequence shown here is derived from an EMBL/GenBank/DDBJ whole genome shotgun (WGS) entry which is preliminary data.</text>
</comment>
<dbReference type="AlphaFoldDB" id="A0A425D1M1"/>